<accession>A0A8X6W1I3</accession>
<dbReference type="EMBL" id="BMAU01021374">
    <property type="protein sequence ID" value="GFY26211.1"/>
    <property type="molecule type" value="Genomic_DNA"/>
</dbReference>
<gene>
    <name evidence="1" type="ORF">TNCV_355271</name>
</gene>
<keyword evidence="2" id="KW-1185">Reference proteome</keyword>
<dbReference type="AlphaFoldDB" id="A0A8X6W1I3"/>
<sequence length="76" mass="8616">MMERVGESITSRSCTRGRIAEHNVFKEKSGPTSNAKRNIENGYAISSGRILIDGPMLRHIKNCTEEETHQQLEKNE</sequence>
<organism evidence="1 2">
    <name type="scientific">Trichonephila clavipes</name>
    <name type="common">Golden silk orbweaver</name>
    <name type="synonym">Nephila clavipes</name>
    <dbReference type="NCBI Taxonomy" id="2585209"/>
    <lineage>
        <taxon>Eukaryota</taxon>
        <taxon>Metazoa</taxon>
        <taxon>Ecdysozoa</taxon>
        <taxon>Arthropoda</taxon>
        <taxon>Chelicerata</taxon>
        <taxon>Arachnida</taxon>
        <taxon>Araneae</taxon>
        <taxon>Araneomorphae</taxon>
        <taxon>Entelegynae</taxon>
        <taxon>Araneoidea</taxon>
        <taxon>Nephilidae</taxon>
        <taxon>Trichonephila</taxon>
    </lineage>
</organism>
<evidence type="ECO:0000313" key="1">
    <source>
        <dbReference type="EMBL" id="GFY26211.1"/>
    </source>
</evidence>
<evidence type="ECO:0000313" key="2">
    <source>
        <dbReference type="Proteomes" id="UP000887159"/>
    </source>
</evidence>
<proteinExistence type="predicted"/>
<dbReference type="Proteomes" id="UP000887159">
    <property type="component" value="Unassembled WGS sequence"/>
</dbReference>
<protein>
    <submittedName>
        <fullName evidence="1">Uncharacterized protein</fullName>
    </submittedName>
</protein>
<name>A0A8X6W1I3_TRICX</name>
<reference evidence="1" key="1">
    <citation type="submission" date="2020-08" db="EMBL/GenBank/DDBJ databases">
        <title>Multicomponent nature underlies the extraordinary mechanical properties of spider dragline silk.</title>
        <authorList>
            <person name="Kono N."/>
            <person name="Nakamura H."/>
            <person name="Mori M."/>
            <person name="Yoshida Y."/>
            <person name="Ohtoshi R."/>
            <person name="Malay A.D."/>
            <person name="Moran D.A.P."/>
            <person name="Tomita M."/>
            <person name="Numata K."/>
            <person name="Arakawa K."/>
        </authorList>
    </citation>
    <scope>NUCLEOTIDE SEQUENCE</scope>
</reference>
<comment type="caution">
    <text evidence="1">The sequence shown here is derived from an EMBL/GenBank/DDBJ whole genome shotgun (WGS) entry which is preliminary data.</text>
</comment>